<dbReference type="HOGENOM" id="CLU_272228_0_0_7"/>
<dbReference type="EMBL" id="CP001804">
    <property type="protein sequence ID" value="ACY12810.1"/>
    <property type="molecule type" value="Genomic_DNA"/>
</dbReference>
<evidence type="ECO:0000256" key="2">
    <source>
        <dbReference type="SAM" id="MobiDB-lite"/>
    </source>
</evidence>
<dbReference type="Proteomes" id="UP000001880">
    <property type="component" value="Chromosome"/>
</dbReference>
<gene>
    <name evidence="4" type="ordered locus">Hoch_0169</name>
</gene>
<organism evidence="4 5">
    <name type="scientific">Haliangium ochraceum (strain DSM 14365 / JCM 11303 / SMP-2)</name>
    <dbReference type="NCBI Taxonomy" id="502025"/>
    <lineage>
        <taxon>Bacteria</taxon>
        <taxon>Pseudomonadati</taxon>
        <taxon>Myxococcota</taxon>
        <taxon>Polyangia</taxon>
        <taxon>Haliangiales</taxon>
        <taxon>Kofleriaceae</taxon>
        <taxon>Haliangium</taxon>
    </lineage>
</organism>
<dbReference type="eggNOG" id="COG5184">
    <property type="taxonomic scope" value="Bacteria"/>
</dbReference>
<evidence type="ECO:0000313" key="4">
    <source>
        <dbReference type="EMBL" id="ACY12810.1"/>
    </source>
</evidence>
<dbReference type="PRINTS" id="PR00633">
    <property type="entry name" value="RCCNDNSATION"/>
</dbReference>
<dbReference type="SUPFAM" id="SSF50985">
    <property type="entry name" value="RCC1/BLIP-II"/>
    <property type="match status" value="3"/>
</dbReference>
<reference evidence="4 5" key="1">
    <citation type="journal article" date="2010" name="Stand. Genomic Sci.">
        <title>Complete genome sequence of Haliangium ochraceum type strain (SMP-2).</title>
        <authorList>
            <consortium name="US DOE Joint Genome Institute (JGI-PGF)"/>
            <person name="Ivanova N."/>
            <person name="Daum C."/>
            <person name="Lang E."/>
            <person name="Abt B."/>
            <person name="Kopitz M."/>
            <person name="Saunders E."/>
            <person name="Lapidus A."/>
            <person name="Lucas S."/>
            <person name="Glavina Del Rio T."/>
            <person name="Nolan M."/>
            <person name="Tice H."/>
            <person name="Copeland A."/>
            <person name="Cheng J.F."/>
            <person name="Chen F."/>
            <person name="Bruce D."/>
            <person name="Goodwin L."/>
            <person name="Pitluck S."/>
            <person name="Mavromatis K."/>
            <person name="Pati A."/>
            <person name="Mikhailova N."/>
            <person name="Chen A."/>
            <person name="Palaniappan K."/>
            <person name="Land M."/>
            <person name="Hauser L."/>
            <person name="Chang Y.J."/>
            <person name="Jeffries C.D."/>
            <person name="Detter J.C."/>
            <person name="Brettin T."/>
            <person name="Rohde M."/>
            <person name="Goker M."/>
            <person name="Bristow J."/>
            <person name="Markowitz V."/>
            <person name="Eisen J.A."/>
            <person name="Hugenholtz P."/>
            <person name="Kyrpides N.C."/>
            <person name="Klenk H.P."/>
        </authorList>
    </citation>
    <scope>NUCLEOTIDE SEQUENCE [LARGE SCALE GENOMIC DNA]</scope>
    <source>
        <strain evidence="5">DSM 14365 / CIP 107738 / JCM 11303 / AJ 13395 / SMP-2</strain>
    </source>
</reference>
<evidence type="ECO:0000259" key="3">
    <source>
        <dbReference type="Pfam" id="PF25390"/>
    </source>
</evidence>
<dbReference type="InterPro" id="IPR051625">
    <property type="entry name" value="Signaling_Regulatory_Domain"/>
</dbReference>
<evidence type="ECO:0000313" key="5">
    <source>
        <dbReference type="Proteomes" id="UP000001880"/>
    </source>
</evidence>
<dbReference type="PANTHER" id="PTHR22872:SF2">
    <property type="entry name" value="INHIBITOR OF BRUTON TYROSINE KINASE"/>
    <property type="match status" value="1"/>
</dbReference>
<dbReference type="Pfam" id="PF25390">
    <property type="entry name" value="WD40_RLD"/>
    <property type="match status" value="2"/>
</dbReference>
<dbReference type="AlphaFoldDB" id="D0LHE8"/>
<dbReference type="InterPro" id="IPR058923">
    <property type="entry name" value="RCC1-like_dom"/>
</dbReference>
<dbReference type="InterPro" id="IPR009091">
    <property type="entry name" value="RCC1/BLIP-II"/>
</dbReference>
<accession>D0LHE8</accession>
<proteinExistence type="predicted"/>
<dbReference type="Gene3D" id="2.130.10.30">
    <property type="entry name" value="Regulator of chromosome condensation 1/beta-lactamase-inhibitor protein II"/>
    <property type="match status" value="4"/>
</dbReference>
<keyword evidence="1" id="KW-0677">Repeat</keyword>
<feature type="region of interest" description="Disordered" evidence="2">
    <location>
        <begin position="1"/>
        <end position="22"/>
    </location>
</feature>
<dbReference type="PROSITE" id="PS50012">
    <property type="entry name" value="RCC1_3"/>
    <property type="match status" value="14"/>
</dbReference>
<name>D0LHE8_HALO1</name>
<dbReference type="PANTHER" id="PTHR22872">
    <property type="entry name" value="BTK-BINDING PROTEIN-RELATED"/>
    <property type="match status" value="1"/>
</dbReference>
<keyword evidence="5" id="KW-1185">Reference proteome</keyword>
<feature type="domain" description="RCC1-like" evidence="3">
    <location>
        <begin position="827"/>
        <end position="1140"/>
    </location>
</feature>
<evidence type="ECO:0000256" key="1">
    <source>
        <dbReference type="ARBA" id="ARBA00022737"/>
    </source>
</evidence>
<sequence>MGEAHVVRPSGKPGRTGMAARPRGRAPGVIAACLLSMGGLGCALDGSPSDGETQVRLQVRLHGTAGSAAATGAVLAERHATPGAALQSLLAPAPIEFDQIDEILVDVRREVDGQALLTDFPLVQSEPGVWGAELPFLPRNQQLRFHAEAFDASEEMGFVGDTLVTLSADAEDVVVPLSPLQDGETFAMPRVEAIRYPAEIAAGQEVQIVFSLAGNQDQRITYSIDTEPGQGSFQPAAGSLTLNGALTDFIVLYTAPEVTEDATLAHAITLHADQGLSSVDIETNFDTAVRATEPGTVVDTSVYVRFNPVVRTLTLNGTSAPGSVILTADVSDDGPAESISYAWTYTPDEETPAASFANAGAGNPGILEGYTVAHQGVLTLEVSDADNGVTTLYYELVPNQFADVITDDPAAGLARVLAGRAHTCALTGDGRVRCWGDNTYGQLGYGDSVNVGDSVQRLPYAAGDVPLGEPVKQLAVGDDHTCALTLAGAVYCWGKNHFGQLGYGTTQNLGDSEPVLSFGYVSLDGLATRIAAGGDHTCAIVNSASMSGGLRCWGRNDAGQLGVGDTFALGDDEEVFGLRDIPLGGPVADVVLGGSHTCALLESGAVRCWGENAYGRLGYGHTLRLGDDETLDELTDVLMPGPVRKLVAGEAHTCALFESGGVRCWGQGNYGALGHGTTSHWGDGAGETPAALAADVATGGQVVDIAAGAQHTCALLTSSEVTCWGAGSAGRLGYGNVSTRNTPGPELDLGQSNAFQIAAGGAHTCVIDNAGAVRCWGEGGAGRLGTGTPAAVLAAADALIAPVLAEGPGCTDTGEDSNEDGVPDACNSVTAVVAGSAHTCALLDTGRVRCWGRSNYGQLGYASTATVGASNHPASMGDVDVGGRVIQLVAGNYHTCALLDAGSVRCWGQGANGLLGYGNTNNIGDTETPASAGDVDVGGRVIQLAAGVAHTCALLETGSVRCWGYGAQGRLGYGNTDDIGDTESPASAGDVDVGGAVAEIAAGGGHACAILSDGRLRCWGYGTYGQLGTGNSTNIGDGETPASVSPVAFDVPVVQVVAGEYHTCARLRGGAVRCWGRSNQGQLGYHSTSTLYSPGGDVNLGAPALRLSTSNDHTCAVLEGDVVRCWGYGSNYQLGYGNNNHVGDNEYPYQAGPVNLGGPAYGVAAGGSHSCAVVSGTVRCWGSGNYGQLGYASTSTRTTPGGAVQLF</sequence>
<dbReference type="InterPro" id="IPR000408">
    <property type="entry name" value="Reg_chr_condens"/>
</dbReference>
<protein>
    <submittedName>
        <fullName evidence="4">Regulator of chromosome condensation RCC1</fullName>
    </submittedName>
</protein>
<dbReference type="KEGG" id="hoh:Hoch_0169"/>
<feature type="domain" description="RCC1-like" evidence="3">
    <location>
        <begin position="528"/>
        <end position="788"/>
    </location>
</feature>
<dbReference type="Pfam" id="PF13540">
    <property type="entry name" value="RCC1_2"/>
    <property type="match status" value="2"/>
</dbReference>